<evidence type="ECO:0000256" key="5">
    <source>
        <dbReference type="ARBA" id="ARBA00023136"/>
    </source>
</evidence>
<dbReference type="GO" id="GO:0006457">
    <property type="term" value="P:protein folding"/>
    <property type="evidence" value="ECO:0007669"/>
    <property type="project" value="InterPro"/>
</dbReference>
<name>A0A3B0X276_9ZZZZ</name>
<evidence type="ECO:0000256" key="6">
    <source>
        <dbReference type="SAM" id="Phobius"/>
    </source>
</evidence>
<evidence type="ECO:0000256" key="1">
    <source>
        <dbReference type="ARBA" id="ARBA00004651"/>
    </source>
</evidence>
<evidence type="ECO:0000256" key="4">
    <source>
        <dbReference type="ARBA" id="ARBA00022989"/>
    </source>
</evidence>
<keyword evidence="2" id="KW-1003">Cell membrane</keyword>
<feature type="transmembrane region" description="Helical" evidence="6">
    <location>
        <begin position="12"/>
        <end position="32"/>
    </location>
</feature>
<evidence type="ECO:0000313" key="7">
    <source>
        <dbReference type="EMBL" id="VAW58603.1"/>
    </source>
</evidence>
<dbReference type="GO" id="GO:0005886">
    <property type="term" value="C:plasma membrane"/>
    <property type="evidence" value="ECO:0007669"/>
    <property type="project" value="UniProtKB-SubCell"/>
</dbReference>
<keyword evidence="4 6" id="KW-1133">Transmembrane helix</keyword>
<dbReference type="Pfam" id="PF02600">
    <property type="entry name" value="DsbB"/>
    <property type="match status" value="1"/>
</dbReference>
<sequence>MLKTIGNIAKSKWYWISLMATGIFLESSALYYQYVLDYMPCVLCIHVRILVLAIIILALLALRLRHLTTALLSTHILMTAVLASLFERSYQLLGVERGFIFGSCSMDSGLPSWFALDTWLPSLFKIWEACGYTPELLFGITMAEALIALSSVLLLVSGILSAALLINICIRKN</sequence>
<keyword evidence="3 6" id="KW-0812">Transmembrane</keyword>
<dbReference type="SUPFAM" id="SSF158442">
    <property type="entry name" value="DsbB-like"/>
    <property type="match status" value="1"/>
</dbReference>
<gene>
    <name evidence="7" type="ORF">MNBD_GAMMA11-1510</name>
</gene>
<accession>A0A3B0X276</accession>
<comment type="subcellular location">
    <subcellularLocation>
        <location evidence="1">Cell membrane</location>
        <topology evidence="1">Multi-pass membrane protein</topology>
    </subcellularLocation>
</comment>
<dbReference type="PANTHER" id="PTHR36570:SF3">
    <property type="entry name" value="DISULFIDE BOND FORMATION PROTEIN B"/>
    <property type="match status" value="1"/>
</dbReference>
<feature type="transmembrane region" description="Helical" evidence="6">
    <location>
        <begin position="38"/>
        <end position="60"/>
    </location>
</feature>
<dbReference type="EMBL" id="UOFG01000042">
    <property type="protein sequence ID" value="VAW58603.1"/>
    <property type="molecule type" value="Genomic_DNA"/>
</dbReference>
<proteinExistence type="predicted"/>
<dbReference type="InterPro" id="IPR050183">
    <property type="entry name" value="DsbB"/>
</dbReference>
<organism evidence="7">
    <name type="scientific">hydrothermal vent metagenome</name>
    <dbReference type="NCBI Taxonomy" id="652676"/>
    <lineage>
        <taxon>unclassified sequences</taxon>
        <taxon>metagenomes</taxon>
        <taxon>ecological metagenomes</taxon>
    </lineage>
</organism>
<keyword evidence="5 6" id="KW-0472">Membrane</keyword>
<evidence type="ECO:0000256" key="2">
    <source>
        <dbReference type="ARBA" id="ARBA00022475"/>
    </source>
</evidence>
<feature type="transmembrane region" description="Helical" evidence="6">
    <location>
        <begin position="67"/>
        <end position="86"/>
    </location>
</feature>
<dbReference type="AlphaFoldDB" id="A0A3B0X276"/>
<evidence type="ECO:0000256" key="3">
    <source>
        <dbReference type="ARBA" id="ARBA00022692"/>
    </source>
</evidence>
<feature type="transmembrane region" description="Helical" evidence="6">
    <location>
        <begin position="145"/>
        <end position="170"/>
    </location>
</feature>
<dbReference type="InterPro" id="IPR023380">
    <property type="entry name" value="DsbB-like_sf"/>
</dbReference>
<dbReference type="InterPro" id="IPR003752">
    <property type="entry name" value="DiS_bond_form_DsbB/BdbC"/>
</dbReference>
<dbReference type="PANTHER" id="PTHR36570">
    <property type="entry name" value="DISULFIDE BOND FORMATION PROTEIN B"/>
    <property type="match status" value="1"/>
</dbReference>
<reference evidence="7" key="1">
    <citation type="submission" date="2018-06" db="EMBL/GenBank/DDBJ databases">
        <authorList>
            <person name="Zhirakovskaya E."/>
        </authorList>
    </citation>
    <scope>NUCLEOTIDE SEQUENCE</scope>
</reference>
<protein>
    <submittedName>
        <fullName evidence="7">Periplasmic thiol:disulfide oxidoreductase DsbB, required for DsbA reoxidation</fullName>
    </submittedName>
</protein>
<dbReference type="Gene3D" id="1.20.1550.10">
    <property type="entry name" value="DsbB-like"/>
    <property type="match status" value="1"/>
</dbReference>
<dbReference type="GO" id="GO:0015035">
    <property type="term" value="F:protein-disulfide reductase activity"/>
    <property type="evidence" value="ECO:0007669"/>
    <property type="project" value="InterPro"/>
</dbReference>